<organism evidence="2">
    <name type="scientific">Blastobotrys adeninivorans</name>
    <name type="common">Yeast</name>
    <name type="synonym">Arxula adeninivorans</name>
    <dbReference type="NCBI Taxonomy" id="409370"/>
    <lineage>
        <taxon>Eukaryota</taxon>
        <taxon>Fungi</taxon>
        <taxon>Dikarya</taxon>
        <taxon>Ascomycota</taxon>
        <taxon>Saccharomycotina</taxon>
        <taxon>Dipodascomycetes</taxon>
        <taxon>Dipodascales</taxon>
        <taxon>Trichomonascaceae</taxon>
        <taxon>Blastobotrys</taxon>
    </lineage>
</organism>
<accession>A0A060TB08</accession>
<sequence length="244" mass="27863">MKKEDRKDRMALLELPPELLCMVIDCCDVGSLPNLLLACRDTNMIARDSILRRLRKLVEPSERLVRRQGVLLSMSCPDQRPGWRQTAFVGSDCDYCYDRDYSTVPCNKQKKVHHCPPDSFPRAKFARKEACGALVEIGEDEEFTHVMVQISLASSRSAHTPVSLIRKFQRIHKTWAGEEYLVHDKAVNLRLRVDRVSPEPVVNSFGESVHQYHVQVREMVVNCVHLLNKVETLVEGCVRIPLAA</sequence>
<dbReference type="SUPFAM" id="SSF81383">
    <property type="entry name" value="F-box domain"/>
    <property type="match status" value="1"/>
</dbReference>
<protein>
    <submittedName>
        <fullName evidence="2">ARAD1B11770p</fullName>
    </submittedName>
</protein>
<reference evidence="2" key="2">
    <citation type="submission" date="2014-06" db="EMBL/GenBank/DDBJ databases">
        <title>The complete genome of Blastobotrys (Arxula) adeninivorans LS3 - a yeast of biotechnological interest.</title>
        <authorList>
            <person name="Kunze G."/>
            <person name="Gaillardin C."/>
            <person name="Czernicka M."/>
            <person name="Durrens P."/>
            <person name="Martin T."/>
            <person name="Boer E."/>
            <person name="Gabaldon T."/>
            <person name="Cruz J."/>
            <person name="Talla E."/>
            <person name="Marck C."/>
            <person name="Goffeau A."/>
            <person name="Barbe V."/>
            <person name="Baret P."/>
            <person name="Baronian K."/>
            <person name="Beier S."/>
            <person name="Bleykasten C."/>
            <person name="Bode R."/>
            <person name="Casaregola S."/>
            <person name="Despons L."/>
            <person name="Fairhead C."/>
            <person name="Giersberg M."/>
            <person name="Gierski P."/>
            <person name="Hahnel U."/>
            <person name="Hartmann A."/>
            <person name="Jankowska D."/>
            <person name="Jubin C."/>
            <person name="Jung P."/>
            <person name="Lafontaine I."/>
            <person name="Leh-Louis V."/>
            <person name="Lemaire M."/>
            <person name="Marcet-Houben M."/>
            <person name="Mascher M."/>
            <person name="Morel G."/>
            <person name="Richard G.-F."/>
            <person name="Riechen J."/>
            <person name="Sacerdot C."/>
            <person name="Sarkar A."/>
            <person name="Savel G."/>
            <person name="Schacherer J."/>
            <person name="Sherman D."/>
            <person name="Straub M.-L."/>
            <person name="Stein N."/>
            <person name="Thierry A."/>
            <person name="Trautwein-Schult A."/>
            <person name="Westhof E."/>
            <person name="Worch S."/>
            <person name="Dujon B."/>
            <person name="Souciet J.-L."/>
            <person name="Wincker P."/>
            <person name="Scholz U."/>
            <person name="Neuveglise N."/>
        </authorList>
    </citation>
    <scope>NUCLEOTIDE SEQUENCE</scope>
    <source>
        <strain evidence="2">LS3</strain>
    </source>
</reference>
<evidence type="ECO:0000313" key="2">
    <source>
        <dbReference type="EMBL" id="CDP36386.1"/>
    </source>
</evidence>
<dbReference type="PROSITE" id="PS50181">
    <property type="entry name" value="FBOX"/>
    <property type="match status" value="1"/>
</dbReference>
<dbReference type="EMBL" id="HG937692">
    <property type="protein sequence ID" value="CDP36386.1"/>
    <property type="molecule type" value="Genomic_DNA"/>
</dbReference>
<dbReference type="InterPro" id="IPR001810">
    <property type="entry name" value="F-box_dom"/>
</dbReference>
<name>A0A060TB08_BLAAD</name>
<dbReference type="InterPro" id="IPR036047">
    <property type="entry name" value="F-box-like_dom_sf"/>
</dbReference>
<dbReference type="Pfam" id="PF00646">
    <property type="entry name" value="F-box"/>
    <property type="match status" value="1"/>
</dbReference>
<feature type="domain" description="F-box" evidence="1">
    <location>
        <begin position="9"/>
        <end position="54"/>
    </location>
</feature>
<gene>
    <name evidence="2" type="ORF">GNLVRS02_ARAD1B11770g</name>
</gene>
<proteinExistence type="predicted"/>
<evidence type="ECO:0000259" key="1">
    <source>
        <dbReference type="PROSITE" id="PS50181"/>
    </source>
</evidence>
<dbReference type="AlphaFoldDB" id="A0A060TB08"/>
<reference evidence="2" key="1">
    <citation type="submission" date="2014-02" db="EMBL/GenBank/DDBJ databases">
        <authorList>
            <person name="Genoscope - CEA"/>
        </authorList>
    </citation>
    <scope>NUCLEOTIDE SEQUENCE</scope>
    <source>
        <strain evidence="2">LS3</strain>
    </source>
</reference>